<evidence type="ECO:0000313" key="2">
    <source>
        <dbReference type="Proteomes" id="UP000663970"/>
    </source>
</evidence>
<sequence>MVTINTAPSAADEKDRLAGSNRFETAVEISKAGWNKADTVILSTASNFPDALAGGPLAKEIDAPILLVQKDRLTDTTRAEMERLKASEVIILGGRGVISELVVTEVKAMGLAVERIGGKDRYETAAKIAERMEKSDTAFVVYGDNFPDALSIAPYAGQEGHPILLTRTASLPEVTREALHSVNHSFVIGGSSVVSDEVMYALPDATRVSGNNRFRTSAEIIRRFQMDADNVYIATGYSFPDALTGSVLAAKNNGAVILTKTDTLPVEMSYLLNQKLFERGIALGGTKVVSEEVASLVRIMIARMNLYSCPI</sequence>
<protein>
    <submittedName>
        <fullName evidence="1">Cell wall-binding repeat-containing protein</fullName>
    </submittedName>
</protein>
<dbReference type="PANTHER" id="PTHR30032">
    <property type="entry name" value="N-ACETYLMURAMOYL-L-ALANINE AMIDASE-RELATED"/>
    <property type="match status" value="1"/>
</dbReference>
<evidence type="ECO:0000313" key="1">
    <source>
        <dbReference type="EMBL" id="MBN8235158.1"/>
    </source>
</evidence>
<dbReference type="RefSeq" id="WP_206933278.1">
    <property type="nucleotide sequence ID" value="NZ_JAEKJY010000002.1"/>
</dbReference>
<dbReference type="Proteomes" id="UP000663970">
    <property type="component" value="Unassembled WGS sequence"/>
</dbReference>
<dbReference type="Gene3D" id="3.40.50.12090">
    <property type="match status" value="2"/>
</dbReference>
<dbReference type="EMBL" id="JAEKJY010000002">
    <property type="protein sequence ID" value="MBN8235158.1"/>
    <property type="molecule type" value="Genomic_DNA"/>
</dbReference>
<dbReference type="InterPro" id="IPR051922">
    <property type="entry name" value="Bact_Sporulation_Assoc"/>
</dbReference>
<accession>A0ABS3DUY5</accession>
<dbReference type="InterPro" id="IPR007253">
    <property type="entry name" value="Cell_wall-bd_2"/>
</dbReference>
<dbReference type="Pfam" id="PF04122">
    <property type="entry name" value="CW_binding_2"/>
    <property type="match status" value="3"/>
</dbReference>
<keyword evidence="2" id="KW-1185">Reference proteome</keyword>
<comment type="caution">
    <text evidence="1">The sequence shown here is derived from an EMBL/GenBank/DDBJ whole genome shotgun (WGS) entry which is preliminary data.</text>
</comment>
<proteinExistence type="predicted"/>
<reference evidence="1 2" key="1">
    <citation type="submission" date="2020-12" db="EMBL/GenBank/DDBJ databases">
        <title>Oil enriched cultivation method for isolating marine PHA-producing bacteria.</title>
        <authorList>
            <person name="Zheng W."/>
            <person name="Yu S."/>
            <person name="Huang Y."/>
        </authorList>
    </citation>
    <scope>NUCLEOTIDE SEQUENCE [LARGE SCALE GENOMIC DNA]</scope>
    <source>
        <strain evidence="1 2">SY-2-6</strain>
    </source>
</reference>
<name>A0ABS3DUY5_9BACI</name>
<organism evidence="1 2">
    <name type="scientific">Halobacillus kuroshimensis</name>
    <dbReference type="NCBI Taxonomy" id="302481"/>
    <lineage>
        <taxon>Bacteria</taxon>
        <taxon>Bacillati</taxon>
        <taxon>Bacillota</taxon>
        <taxon>Bacilli</taxon>
        <taxon>Bacillales</taxon>
        <taxon>Bacillaceae</taxon>
        <taxon>Halobacillus</taxon>
    </lineage>
</organism>
<gene>
    <name evidence="1" type="ORF">JF544_07835</name>
</gene>
<dbReference type="PANTHER" id="PTHR30032:SF8">
    <property type="entry name" value="GERMINATION-SPECIFIC N-ACETYLMURAMOYL-L-ALANINE AMIDASE"/>
    <property type="match status" value="1"/>
</dbReference>